<gene>
    <name evidence="2" type="ORF">AK812_SmicGene43688</name>
</gene>
<dbReference type="EMBL" id="LSRX01002040">
    <property type="protein sequence ID" value="OLP76386.1"/>
    <property type="molecule type" value="Genomic_DNA"/>
</dbReference>
<proteinExistence type="predicted"/>
<evidence type="ECO:0000256" key="1">
    <source>
        <dbReference type="SAM" id="MobiDB-lite"/>
    </source>
</evidence>
<accession>A0A1Q9C0D3</accession>
<comment type="caution">
    <text evidence="2">The sequence shown here is derived from an EMBL/GenBank/DDBJ whole genome shotgun (WGS) entry which is preliminary data.</text>
</comment>
<dbReference type="AlphaFoldDB" id="A0A1Q9C0D3"/>
<feature type="region of interest" description="Disordered" evidence="1">
    <location>
        <begin position="261"/>
        <end position="294"/>
    </location>
</feature>
<keyword evidence="3" id="KW-1185">Reference proteome</keyword>
<name>A0A1Q9C0D3_SYMMI</name>
<reference evidence="2 3" key="1">
    <citation type="submission" date="2016-02" db="EMBL/GenBank/DDBJ databases">
        <title>Genome analysis of coral dinoflagellate symbionts highlights evolutionary adaptations to a symbiotic lifestyle.</title>
        <authorList>
            <person name="Aranda M."/>
            <person name="Li Y."/>
            <person name="Liew Y.J."/>
            <person name="Baumgarten S."/>
            <person name="Simakov O."/>
            <person name="Wilson M."/>
            <person name="Piel J."/>
            <person name="Ashoor H."/>
            <person name="Bougouffa S."/>
            <person name="Bajic V.B."/>
            <person name="Ryu T."/>
            <person name="Ravasi T."/>
            <person name="Bayer T."/>
            <person name="Micklem G."/>
            <person name="Kim H."/>
            <person name="Bhak J."/>
            <person name="Lajeunesse T.C."/>
            <person name="Voolstra C.R."/>
        </authorList>
    </citation>
    <scope>NUCLEOTIDE SEQUENCE [LARGE SCALE GENOMIC DNA]</scope>
    <source>
        <strain evidence="2 3">CCMP2467</strain>
    </source>
</reference>
<sequence length="428" mass="46055">MLLRRLRLQLPLVPAFCPCRRRLDALGDHRASCPRSGLLRSRAVPLERAAARVCREAGATVATNVLLRDLNLVVQRQDERRIEVIANGLPLWSGAQLAVDTTLVSALDSAGQARRHQRSTAGAALRIARKAKERTYPELLRSARCRLVVLGIELGGRWSTEAAQFIRLLARSRARAAPPLLRSSATAAYVTRWSALLSFAAARALAASLLSLPLAHTANVDGDPLDLSDLLGAAHEALPPSLPSRLPPDFVQLRRLTRDAGLTSGRELKQGSRVGSHRSNSKHAGPPVYPDYTRRGGFSAEAAANLNDPEYDKPRTSGALELAVGLAPFASGCVLHSDPIVPGYLCSGLAGDASNSMLQRQGEPEAREQQHTEELFGFGRACEQCGEGVLPGLNSSIMLTSTLGSGVRRKHAEERGYGGKFKFMPAPD</sequence>
<evidence type="ECO:0000313" key="3">
    <source>
        <dbReference type="Proteomes" id="UP000186817"/>
    </source>
</evidence>
<dbReference type="Proteomes" id="UP000186817">
    <property type="component" value="Unassembled WGS sequence"/>
</dbReference>
<organism evidence="2 3">
    <name type="scientific">Symbiodinium microadriaticum</name>
    <name type="common">Dinoflagellate</name>
    <name type="synonym">Zooxanthella microadriatica</name>
    <dbReference type="NCBI Taxonomy" id="2951"/>
    <lineage>
        <taxon>Eukaryota</taxon>
        <taxon>Sar</taxon>
        <taxon>Alveolata</taxon>
        <taxon>Dinophyceae</taxon>
        <taxon>Suessiales</taxon>
        <taxon>Symbiodiniaceae</taxon>
        <taxon>Symbiodinium</taxon>
    </lineage>
</organism>
<evidence type="ECO:0000313" key="2">
    <source>
        <dbReference type="EMBL" id="OLP76386.1"/>
    </source>
</evidence>
<dbReference type="OrthoDB" id="10663109at2759"/>
<protein>
    <submittedName>
        <fullName evidence="2">Uncharacterized protein</fullName>
    </submittedName>
</protein>